<dbReference type="Proteomes" id="UP001529510">
    <property type="component" value="Unassembled WGS sequence"/>
</dbReference>
<dbReference type="EMBL" id="JAMKFB020000015">
    <property type="protein sequence ID" value="KAL0174101.1"/>
    <property type="molecule type" value="Genomic_DNA"/>
</dbReference>
<protein>
    <submittedName>
        <fullName evidence="1">Uncharacterized protein</fullName>
    </submittedName>
</protein>
<dbReference type="AlphaFoldDB" id="A0ABD0PK96"/>
<dbReference type="InterPro" id="IPR035969">
    <property type="entry name" value="Rab-GAP_TBC_sf"/>
</dbReference>
<sequence>LLYEDVFAVWEVIWVAPRISSKHFVLFIALALVEVYRDIILDNNMDFTDIIKFFNGESAEQRTLLKLK</sequence>
<comment type="caution">
    <text evidence="1">The sequence shown here is derived from an EMBL/GenBank/DDBJ whole genome shotgun (WGS) entry which is preliminary data.</text>
</comment>
<feature type="non-terminal residue" evidence="1">
    <location>
        <position position="1"/>
    </location>
</feature>
<accession>A0ABD0PK96</accession>
<gene>
    <name evidence="1" type="ORF">M9458_030069</name>
</gene>
<organism evidence="1 2">
    <name type="scientific">Cirrhinus mrigala</name>
    <name type="common">Mrigala</name>
    <dbReference type="NCBI Taxonomy" id="683832"/>
    <lineage>
        <taxon>Eukaryota</taxon>
        <taxon>Metazoa</taxon>
        <taxon>Chordata</taxon>
        <taxon>Craniata</taxon>
        <taxon>Vertebrata</taxon>
        <taxon>Euteleostomi</taxon>
        <taxon>Actinopterygii</taxon>
        <taxon>Neopterygii</taxon>
        <taxon>Teleostei</taxon>
        <taxon>Ostariophysi</taxon>
        <taxon>Cypriniformes</taxon>
        <taxon>Cyprinidae</taxon>
        <taxon>Labeoninae</taxon>
        <taxon>Labeonini</taxon>
        <taxon>Cirrhinus</taxon>
    </lineage>
</organism>
<name>A0ABD0PK96_CIRMR</name>
<evidence type="ECO:0000313" key="1">
    <source>
        <dbReference type="EMBL" id="KAL0174101.1"/>
    </source>
</evidence>
<evidence type="ECO:0000313" key="2">
    <source>
        <dbReference type="Proteomes" id="UP001529510"/>
    </source>
</evidence>
<dbReference type="SUPFAM" id="SSF47923">
    <property type="entry name" value="Ypt/Rab-GAP domain of gyp1p"/>
    <property type="match status" value="1"/>
</dbReference>
<reference evidence="1 2" key="1">
    <citation type="submission" date="2024-05" db="EMBL/GenBank/DDBJ databases">
        <title>Genome sequencing and assembly of Indian major carp, Cirrhinus mrigala (Hamilton, 1822).</title>
        <authorList>
            <person name="Mohindra V."/>
            <person name="Chowdhury L.M."/>
            <person name="Lal K."/>
            <person name="Jena J.K."/>
        </authorList>
    </citation>
    <scope>NUCLEOTIDE SEQUENCE [LARGE SCALE GENOMIC DNA]</scope>
    <source>
        <strain evidence="1">CM1030</strain>
        <tissue evidence="1">Blood</tissue>
    </source>
</reference>
<proteinExistence type="predicted"/>
<dbReference type="Gene3D" id="1.10.472.80">
    <property type="entry name" value="Ypt/Rab-GAP domain of gyp1p, domain 3"/>
    <property type="match status" value="1"/>
</dbReference>
<keyword evidence="2" id="KW-1185">Reference proteome</keyword>